<organism evidence="1 2">
    <name type="scientific">Streptomyces luteireticuli</name>
    <dbReference type="NCBI Taxonomy" id="173858"/>
    <lineage>
        <taxon>Bacteria</taxon>
        <taxon>Bacillati</taxon>
        <taxon>Actinomycetota</taxon>
        <taxon>Actinomycetes</taxon>
        <taxon>Kitasatosporales</taxon>
        <taxon>Streptomycetaceae</taxon>
        <taxon>Streptomyces</taxon>
    </lineage>
</organism>
<comment type="caution">
    <text evidence="1">The sequence shown here is derived from an EMBL/GenBank/DDBJ whole genome shotgun (WGS) entry which is preliminary data.</text>
</comment>
<name>A0ABP3IFW8_9ACTN</name>
<dbReference type="InterPro" id="IPR009057">
    <property type="entry name" value="Homeodomain-like_sf"/>
</dbReference>
<dbReference type="Pfam" id="PF13384">
    <property type="entry name" value="HTH_23"/>
    <property type="match status" value="1"/>
</dbReference>
<dbReference type="SUPFAM" id="SSF46689">
    <property type="entry name" value="Homeodomain-like"/>
    <property type="match status" value="1"/>
</dbReference>
<accession>A0ABP3IFW8</accession>
<dbReference type="Proteomes" id="UP001500879">
    <property type="component" value="Unassembled WGS sequence"/>
</dbReference>
<evidence type="ECO:0008006" key="3">
    <source>
        <dbReference type="Google" id="ProtNLM"/>
    </source>
</evidence>
<protein>
    <recommendedName>
        <fullName evidence="3">Helix-turn-helix domain-containing protein</fullName>
    </recommendedName>
</protein>
<reference evidence="2" key="1">
    <citation type="journal article" date="2019" name="Int. J. Syst. Evol. Microbiol.">
        <title>The Global Catalogue of Microorganisms (GCM) 10K type strain sequencing project: providing services to taxonomists for standard genome sequencing and annotation.</title>
        <authorList>
            <consortium name="The Broad Institute Genomics Platform"/>
            <consortium name="The Broad Institute Genome Sequencing Center for Infectious Disease"/>
            <person name="Wu L."/>
            <person name="Ma J."/>
        </authorList>
    </citation>
    <scope>NUCLEOTIDE SEQUENCE [LARGE SCALE GENOMIC DNA]</scope>
    <source>
        <strain evidence="2">JCM 4788</strain>
    </source>
</reference>
<evidence type="ECO:0000313" key="2">
    <source>
        <dbReference type="Proteomes" id="UP001500879"/>
    </source>
</evidence>
<keyword evidence="2" id="KW-1185">Reference proteome</keyword>
<dbReference type="Gene3D" id="1.10.10.60">
    <property type="entry name" value="Homeodomain-like"/>
    <property type="match status" value="1"/>
</dbReference>
<gene>
    <name evidence="1" type="ORF">GCM10010357_22800</name>
</gene>
<evidence type="ECO:0000313" key="1">
    <source>
        <dbReference type="EMBL" id="GAA0401159.1"/>
    </source>
</evidence>
<proteinExistence type="predicted"/>
<dbReference type="EMBL" id="BAAABX010000023">
    <property type="protein sequence ID" value="GAA0401159.1"/>
    <property type="molecule type" value="Genomic_DNA"/>
</dbReference>
<sequence length="50" mass="5774">MRYAQGGGLAAERRAFREELRMRAAELFPQGWSNAQIAKELRISERSVQH</sequence>